<evidence type="ECO:0000256" key="2">
    <source>
        <dbReference type="ARBA" id="ARBA00005220"/>
    </source>
</evidence>
<reference evidence="12" key="1">
    <citation type="submission" date="2016-11" db="EMBL/GenBank/DDBJ databases">
        <title>The genome of Nicotiana attenuata.</title>
        <authorList>
            <person name="Xu S."/>
            <person name="Brockmoeller T."/>
            <person name="Gaquerel E."/>
            <person name="Navarro A."/>
            <person name="Kuhl H."/>
            <person name="Gase K."/>
            <person name="Ling Z."/>
            <person name="Zhou W."/>
            <person name="Kreitzer C."/>
            <person name="Stanke M."/>
            <person name="Tang H."/>
            <person name="Lyons E."/>
            <person name="Pandey P."/>
            <person name="Pandey S.P."/>
            <person name="Timmermann B."/>
            <person name="Baldwin I.T."/>
        </authorList>
    </citation>
    <scope>NUCLEOTIDE SEQUENCE [LARGE SCALE GENOMIC DNA]</scope>
    <source>
        <strain evidence="12">UT</strain>
    </source>
</reference>
<dbReference type="EMBL" id="MJEQ01006246">
    <property type="protein sequence ID" value="OIT19792.1"/>
    <property type="molecule type" value="Genomic_DNA"/>
</dbReference>
<evidence type="ECO:0000256" key="10">
    <source>
        <dbReference type="RuleBase" id="RU361123"/>
    </source>
</evidence>
<keyword evidence="6 10" id="KW-0732">Signal</keyword>
<dbReference type="AlphaFoldDB" id="A0A1J6K3Y7"/>
<evidence type="ECO:0000313" key="12">
    <source>
        <dbReference type="EMBL" id="OIT19792.1"/>
    </source>
</evidence>
<dbReference type="EC" id="4.2.2.2" evidence="4 10"/>
<comment type="similarity">
    <text evidence="3 10">Belongs to the polysaccharide lyase 1 family.</text>
</comment>
<dbReference type="OMA" id="HIHHICQ"/>
<feature type="domain" description="Pectate lyase" evidence="11">
    <location>
        <begin position="175"/>
        <end position="372"/>
    </location>
</feature>
<dbReference type="Gene3D" id="2.160.20.10">
    <property type="entry name" value="Single-stranded right-handed beta-helix, Pectin lyase-like"/>
    <property type="match status" value="1"/>
</dbReference>
<dbReference type="InterPro" id="IPR002022">
    <property type="entry name" value="Pec_lyase"/>
</dbReference>
<dbReference type="SUPFAM" id="SSF51126">
    <property type="entry name" value="Pectin lyase-like"/>
    <property type="match status" value="1"/>
</dbReference>
<evidence type="ECO:0000259" key="11">
    <source>
        <dbReference type="SMART" id="SM00656"/>
    </source>
</evidence>
<dbReference type="SMR" id="A0A1J6K3Y7"/>
<dbReference type="InterPro" id="IPR011050">
    <property type="entry name" value="Pectin_lyase_fold/virulence"/>
</dbReference>
<keyword evidence="8" id="KW-0325">Glycoprotein</keyword>
<evidence type="ECO:0000256" key="6">
    <source>
        <dbReference type="ARBA" id="ARBA00022729"/>
    </source>
</evidence>
<dbReference type="OrthoDB" id="1637350at2759"/>
<sequence length="451" mass="50606">MGGPKLINLSLFLFSTFWAIIPGLNGHIGDFDEVWRRRAQEAEEWALKAYEPDPVNVTLAFAKQTRESMKELKEVNKLATNETRRELRGFHKKYAGPCLVTNPIDRCWRCQGNWVDNRKRLADCAMGFGKGTTGGKAGQFYVVTDSSDDSSNPKPGTLRHAVIQKEPLWIIFAESMTIRLHQELIMQSDKTIDGRGVNVHIAYGAGITLQYVKNVIIHGLHIHDIVVGNGGMVISAVDHVGIRTQSDGDGISIFGSSNIWIDHVSMWRCSDGLIDAVEGSTAITISNGHFTDHNEVMLFGASDSSSIDQRMQITVAFNHFGKRLVQRMPRCRWGFIHVVNNDYTHWNMYAIGGSQHPTIISQGNRFIAPPDIFKKEITKRDYAPESVWKQWTWRSQGDLFMNGAFFVESGDPDWTKKHQNLFDGISSAPGEQVTWITRFAGALNCRPGHAC</sequence>
<keyword evidence="9 10" id="KW-0456">Lyase</keyword>
<evidence type="ECO:0000256" key="9">
    <source>
        <dbReference type="ARBA" id="ARBA00023239"/>
    </source>
</evidence>
<dbReference type="GeneID" id="109221032"/>
<evidence type="ECO:0000256" key="8">
    <source>
        <dbReference type="ARBA" id="ARBA00023180"/>
    </source>
</evidence>
<evidence type="ECO:0000256" key="7">
    <source>
        <dbReference type="ARBA" id="ARBA00022837"/>
    </source>
</evidence>
<dbReference type="UniPathway" id="UPA00545">
    <property type="reaction ID" value="UER00824"/>
</dbReference>
<name>A0A1J6K3Y7_NICAT</name>
<feature type="signal peptide" evidence="10">
    <location>
        <begin position="1"/>
        <end position="26"/>
    </location>
</feature>
<comment type="cofactor">
    <cofactor evidence="10">
        <name>Ca(2+)</name>
        <dbReference type="ChEBI" id="CHEBI:29108"/>
    </cofactor>
    <text evidence="10">Binds 1 Ca(2+) ion. Required for its activity.</text>
</comment>
<dbReference type="GO" id="GO:0046872">
    <property type="term" value="F:metal ion binding"/>
    <property type="evidence" value="ECO:0007669"/>
    <property type="project" value="UniProtKB-KW"/>
</dbReference>
<evidence type="ECO:0000256" key="5">
    <source>
        <dbReference type="ARBA" id="ARBA00022723"/>
    </source>
</evidence>
<dbReference type="InterPro" id="IPR012334">
    <property type="entry name" value="Pectin_lyas_fold"/>
</dbReference>
<dbReference type="Pfam" id="PF00544">
    <property type="entry name" value="Pectate_lyase_4"/>
    <property type="match status" value="1"/>
</dbReference>
<dbReference type="KEGG" id="nau:109221032"/>
<dbReference type="InterPro" id="IPR018082">
    <property type="entry name" value="AmbAllergen"/>
</dbReference>
<comment type="caution">
    <text evidence="12">The sequence shown here is derived from an EMBL/GenBank/DDBJ whole genome shotgun (WGS) entry which is preliminary data.</text>
</comment>
<comment type="pathway">
    <text evidence="2 10">Glycan metabolism; pectin degradation; 2-dehydro-3-deoxy-D-gluconate from pectin: step 2/5.</text>
</comment>
<dbReference type="Gramene" id="OIT19792">
    <property type="protein sequence ID" value="OIT19792"/>
    <property type="gene ID" value="A4A49_40134"/>
</dbReference>
<dbReference type="Pfam" id="PF04431">
    <property type="entry name" value="Pec_lyase_N"/>
    <property type="match status" value="1"/>
</dbReference>
<dbReference type="PANTHER" id="PTHR31683">
    <property type="entry name" value="PECTATE LYASE 18-RELATED"/>
    <property type="match status" value="1"/>
</dbReference>
<organism evidence="12 13">
    <name type="scientific">Nicotiana attenuata</name>
    <name type="common">Coyote tobacco</name>
    <dbReference type="NCBI Taxonomy" id="49451"/>
    <lineage>
        <taxon>Eukaryota</taxon>
        <taxon>Viridiplantae</taxon>
        <taxon>Streptophyta</taxon>
        <taxon>Embryophyta</taxon>
        <taxon>Tracheophyta</taxon>
        <taxon>Spermatophyta</taxon>
        <taxon>Magnoliopsida</taxon>
        <taxon>eudicotyledons</taxon>
        <taxon>Gunneridae</taxon>
        <taxon>Pentapetalae</taxon>
        <taxon>asterids</taxon>
        <taxon>lamiids</taxon>
        <taxon>Solanales</taxon>
        <taxon>Solanaceae</taxon>
        <taxon>Nicotianoideae</taxon>
        <taxon>Nicotianeae</taxon>
        <taxon>Nicotiana</taxon>
    </lineage>
</organism>
<dbReference type="GO" id="GO:0045490">
    <property type="term" value="P:pectin catabolic process"/>
    <property type="evidence" value="ECO:0007669"/>
    <property type="project" value="UniProtKB-UniPathway"/>
</dbReference>
<dbReference type="InterPro" id="IPR007524">
    <property type="entry name" value="Pec_lyase_N"/>
</dbReference>
<protein>
    <recommendedName>
        <fullName evidence="4 10">Pectate lyase</fullName>
        <ecNumber evidence="4 10">4.2.2.2</ecNumber>
    </recommendedName>
</protein>
<proteinExistence type="inferred from homology"/>
<evidence type="ECO:0000256" key="4">
    <source>
        <dbReference type="ARBA" id="ARBA00012272"/>
    </source>
</evidence>
<gene>
    <name evidence="12" type="primary">LAT59_4</name>
    <name evidence="12" type="ORF">A4A49_40134</name>
</gene>
<keyword evidence="13" id="KW-1185">Reference proteome</keyword>
<evidence type="ECO:0000313" key="13">
    <source>
        <dbReference type="Proteomes" id="UP000187609"/>
    </source>
</evidence>
<feature type="chain" id="PRO_5011821578" description="Pectate lyase" evidence="10">
    <location>
        <begin position="27"/>
        <end position="451"/>
    </location>
</feature>
<dbReference type="PANTHER" id="PTHR31683:SF86">
    <property type="entry name" value="PECTATE LYASE"/>
    <property type="match status" value="1"/>
</dbReference>
<dbReference type="STRING" id="49451.A0A1J6K3Y7"/>
<comment type="catalytic activity">
    <reaction evidence="1 10">
        <text>Eliminative cleavage of (1-&gt;4)-alpha-D-galacturonan to give oligosaccharides with 4-deoxy-alpha-D-galact-4-enuronosyl groups at their non-reducing ends.</text>
        <dbReference type="EC" id="4.2.2.2"/>
    </reaction>
</comment>
<dbReference type="InterPro" id="IPR045032">
    <property type="entry name" value="PEL"/>
</dbReference>
<evidence type="ECO:0000256" key="1">
    <source>
        <dbReference type="ARBA" id="ARBA00000695"/>
    </source>
</evidence>
<dbReference type="SMART" id="SM00656">
    <property type="entry name" value="Amb_all"/>
    <property type="match status" value="1"/>
</dbReference>
<keyword evidence="5 10" id="KW-0479">Metal-binding</keyword>
<evidence type="ECO:0000256" key="3">
    <source>
        <dbReference type="ARBA" id="ARBA00010980"/>
    </source>
</evidence>
<accession>A0A1J6K3Y7</accession>
<keyword evidence="7 10" id="KW-0106">Calcium</keyword>
<dbReference type="Proteomes" id="UP000187609">
    <property type="component" value="Unassembled WGS sequence"/>
</dbReference>
<dbReference type="GO" id="GO:0030570">
    <property type="term" value="F:pectate lyase activity"/>
    <property type="evidence" value="ECO:0007669"/>
    <property type="project" value="UniProtKB-EC"/>
</dbReference>
<dbReference type="PRINTS" id="PR00807">
    <property type="entry name" value="AMBALLERGEN"/>
</dbReference>